<evidence type="ECO:0000256" key="7">
    <source>
        <dbReference type="SAM" id="MobiDB-lite"/>
    </source>
</evidence>
<dbReference type="EMBL" id="JAGGKS010000009">
    <property type="protein sequence ID" value="MBP1926981.1"/>
    <property type="molecule type" value="Genomic_DNA"/>
</dbReference>
<evidence type="ECO:0000256" key="6">
    <source>
        <dbReference type="PIRNR" id="PIRNR002854"/>
    </source>
</evidence>
<feature type="region of interest" description="Disordered" evidence="7">
    <location>
        <begin position="26"/>
        <end position="51"/>
    </location>
</feature>
<dbReference type="PANTHER" id="PTHR30429">
    <property type="entry name" value="D-METHIONINE-BINDING LIPOPROTEIN METQ"/>
    <property type="match status" value="1"/>
</dbReference>
<feature type="chain" id="PRO_5046581762" description="Lipoprotein" evidence="8">
    <location>
        <begin position="22"/>
        <end position="291"/>
    </location>
</feature>
<accession>A0ABS4GH11</accession>
<name>A0ABS4GH11_9FIRM</name>
<keyword evidence="10" id="KW-1185">Reference proteome</keyword>
<keyword evidence="4" id="KW-0564">Palmitate</keyword>
<evidence type="ECO:0000256" key="1">
    <source>
        <dbReference type="ARBA" id="ARBA00004635"/>
    </source>
</evidence>
<keyword evidence="5 6" id="KW-0449">Lipoprotein</keyword>
<dbReference type="Pfam" id="PF03180">
    <property type="entry name" value="Lipoprotein_9"/>
    <property type="match status" value="1"/>
</dbReference>
<organism evidence="9 10">
    <name type="scientific">Sedimentibacter acidaminivorans</name>
    <dbReference type="NCBI Taxonomy" id="913099"/>
    <lineage>
        <taxon>Bacteria</taxon>
        <taxon>Bacillati</taxon>
        <taxon>Bacillota</taxon>
        <taxon>Tissierellia</taxon>
        <taxon>Sedimentibacter</taxon>
    </lineage>
</organism>
<evidence type="ECO:0000256" key="4">
    <source>
        <dbReference type="ARBA" id="ARBA00023139"/>
    </source>
</evidence>
<dbReference type="PROSITE" id="PS51257">
    <property type="entry name" value="PROKAR_LIPOPROTEIN"/>
    <property type="match status" value="1"/>
</dbReference>
<evidence type="ECO:0000313" key="10">
    <source>
        <dbReference type="Proteomes" id="UP001519342"/>
    </source>
</evidence>
<dbReference type="PIRSF" id="PIRSF002854">
    <property type="entry name" value="MetQ"/>
    <property type="match status" value="1"/>
</dbReference>
<proteinExistence type="inferred from homology"/>
<keyword evidence="2 8" id="KW-0732">Signal</keyword>
<dbReference type="SUPFAM" id="SSF53850">
    <property type="entry name" value="Periplasmic binding protein-like II"/>
    <property type="match status" value="1"/>
</dbReference>
<evidence type="ECO:0000313" key="9">
    <source>
        <dbReference type="EMBL" id="MBP1926981.1"/>
    </source>
</evidence>
<dbReference type="InterPro" id="IPR004872">
    <property type="entry name" value="Lipoprotein_NlpA"/>
</dbReference>
<gene>
    <name evidence="9" type="ORF">J2Z76_002853</name>
</gene>
<dbReference type="Gene3D" id="3.40.190.10">
    <property type="entry name" value="Periplasmic binding protein-like II"/>
    <property type="match status" value="2"/>
</dbReference>
<protein>
    <recommendedName>
        <fullName evidence="6">Lipoprotein</fullName>
    </recommendedName>
</protein>
<feature type="compositionally biased region" description="Basic and acidic residues" evidence="7">
    <location>
        <begin position="27"/>
        <end position="41"/>
    </location>
</feature>
<comment type="subcellular location">
    <subcellularLocation>
        <location evidence="1">Membrane</location>
        <topology evidence="1">Lipid-anchor</topology>
    </subcellularLocation>
</comment>
<comment type="caution">
    <text evidence="9">The sequence shown here is derived from an EMBL/GenBank/DDBJ whole genome shotgun (WGS) entry which is preliminary data.</text>
</comment>
<reference evidence="9 10" key="1">
    <citation type="submission" date="2021-03" db="EMBL/GenBank/DDBJ databases">
        <title>Genomic Encyclopedia of Type Strains, Phase IV (KMG-IV): sequencing the most valuable type-strain genomes for metagenomic binning, comparative biology and taxonomic classification.</title>
        <authorList>
            <person name="Goeker M."/>
        </authorList>
    </citation>
    <scope>NUCLEOTIDE SEQUENCE [LARGE SCALE GENOMIC DNA]</scope>
    <source>
        <strain evidence="9 10">DSM 24004</strain>
    </source>
</reference>
<evidence type="ECO:0000256" key="5">
    <source>
        <dbReference type="ARBA" id="ARBA00023288"/>
    </source>
</evidence>
<dbReference type="PANTHER" id="PTHR30429:SF0">
    <property type="entry name" value="METHIONINE-BINDING LIPOPROTEIN METQ"/>
    <property type="match status" value="1"/>
</dbReference>
<sequence>MKKIKRLLLVGLVIIFALVTAVGCQNNEKDSDNQNEQKAESDNAQIESKGKITVAASPTPHAEILEQVREDLKEQGYELEVTEFTDYVQPNLVVDSGDINANFFQHQPYLDEFNVEQGTKLVSVASIHYEPLAIYPGKSTDLSNIPDGASIAVPNDTTNEARALLLLQSNGLIKMKEGAGLTATKNDIVENSKNIEIVELEAAQVSRVIDEVDFVILNGNYALNAGFNVATDSVAKEEQHSEAAQTYANILCVKEGDENREDIKALVEALKSDKVKKYIADTYQGAVIAID</sequence>
<dbReference type="Proteomes" id="UP001519342">
    <property type="component" value="Unassembled WGS sequence"/>
</dbReference>
<comment type="similarity">
    <text evidence="6">Belongs to the nlpA lipoprotein family.</text>
</comment>
<evidence type="ECO:0000256" key="3">
    <source>
        <dbReference type="ARBA" id="ARBA00023136"/>
    </source>
</evidence>
<dbReference type="RefSeq" id="WP_209512699.1">
    <property type="nucleotide sequence ID" value="NZ_JAGGKS010000009.1"/>
</dbReference>
<evidence type="ECO:0000256" key="8">
    <source>
        <dbReference type="SAM" id="SignalP"/>
    </source>
</evidence>
<keyword evidence="3" id="KW-0472">Membrane</keyword>
<evidence type="ECO:0000256" key="2">
    <source>
        <dbReference type="ARBA" id="ARBA00022729"/>
    </source>
</evidence>
<dbReference type="CDD" id="cd13597">
    <property type="entry name" value="PBP2_lipoprotein_Tp32"/>
    <property type="match status" value="1"/>
</dbReference>
<feature type="signal peptide" evidence="8">
    <location>
        <begin position="1"/>
        <end position="21"/>
    </location>
</feature>